<sequence>MGALVIQTLVTTVYTVGIPPIATMVFKAAVVAAVCLLQSPTTNAVITSWRRTRPALLTKKVA</sequence>
<reference evidence="2" key="1">
    <citation type="journal article" date="2019" name="Int. J. Syst. Evol. Microbiol.">
        <title>The Global Catalogue of Microorganisms (GCM) 10K type strain sequencing project: providing services to taxonomists for standard genome sequencing and annotation.</title>
        <authorList>
            <consortium name="The Broad Institute Genomics Platform"/>
            <consortium name="The Broad Institute Genome Sequencing Center for Infectious Disease"/>
            <person name="Wu L."/>
            <person name="Ma J."/>
        </authorList>
    </citation>
    <scope>NUCLEOTIDE SEQUENCE [LARGE SCALE GENOMIC DNA]</scope>
    <source>
        <strain evidence="2">NBRC 108725</strain>
    </source>
</reference>
<dbReference type="RefSeq" id="WP_286276285.1">
    <property type="nucleotide sequence ID" value="NZ_AP027731.1"/>
</dbReference>
<evidence type="ECO:0000313" key="2">
    <source>
        <dbReference type="Proteomes" id="UP001321498"/>
    </source>
</evidence>
<keyword evidence="2" id="KW-1185">Reference proteome</keyword>
<dbReference type="EMBL" id="AP027731">
    <property type="protein sequence ID" value="BDZ46185.1"/>
    <property type="molecule type" value="Genomic_DNA"/>
</dbReference>
<gene>
    <name evidence="1" type="ORF">GCM10025866_20940</name>
</gene>
<proteinExistence type="predicted"/>
<accession>A0ABN6XRG9</accession>
<protein>
    <submittedName>
        <fullName evidence="1">Uncharacterized protein</fullName>
    </submittedName>
</protein>
<dbReference type="Proteomes" id="UP001321498">
    <property type="component" value="Chromosome"/>
</dbReference>
<organism evidence="1 2">
    <name type="scientific">Naasia aerilata</name>
    <dbReference type="NCBI Taxonomy" id="1162966"/>
    <lineage>
        <taxon>Bacteria</taxon>
        <taxon>Bacillati</taxon>
        <taxon>Actinomycetota</taxon>
        <taxon>Actinomycetes</taxon>
        <taxon>Micrococcales</taxon>
        <taxon>Microbacteriaceae</taxon>
        <taxon>Naasia</taxon>
    </lineage>
</organism>
<evidence type="ECO:0000313" key="1">
    <source>
        <dbReference type="EMBL" id="BDZ46185.1"/>
    </source>
</evidence>
<name>A0ABN6XRG9_9MICO</name>